<reference evidence="7" key="2">
    <citation type="submission" date="2021-04" db="EMBL/GenBank/DDBJ databases">
        <authorList>
            <person name="Gilroy R."/>
        </authorList>
    </citation>
    <scope>NUCLEOTIDE SEQUENCE</scope>
    <source>
        <strain evidence="7">5933</strain>
    </source>
</reference>
<sequence>MDVTPTRCTLCPRKCRADRTKRAGFCGAPGTLRVARAALHHWEEPCISGTNGSGTIFFSGCPLRCCYCQNYAISAEGLGKNITTERLAEIFLELQAQGAHNINLVTAAPYVPWIIEARKIAGTALHVPFVYNTSGYESADTIRMLSDVVDVWLADLKYVSAELSGEYSQAPDYFPVAFAALRQMCELAGAPVYGNDGTLHRGVIVRHLLLPGCLSDTFEVLRHLAALSKELPFLISLMSQYTPFYKAKEHRNLSRRISTYEYRKAVDFALSLGLDNGFLQEKSSAKEEYTPPFDLMGV</sequence>
<dbReference type="EMBL" id="DWWA01000002">
    <property type="protein sequence ID" value="HJC71193.1"/>
    <property type="molecule type" value="Genomic_DNA"/>
</dbReference>
<feature type="binding site" evidence="5">
    <location>
        <position position="68"/>
    </location>
    <ligand>
        <name>[4Fe-4S] cluster</name>
        <dbReference type="ChEBI" id="CHEBI:49883"/>
        <note>4Fe-4S-S-AdoMet</note>
    </ligand>
</feature>
<dbReference type="InterPro" id="IPR013785">
    <property type="entry name" value="Aldolase_TIM"/>
</dbReference>
<dbReference type="PANTHER" id="PTHR43075:SF1">
    <property type="entry name" value="FORMATE LYASE ACTIVATING ENZYME, PUTATIVE (AFU_ORTHOLOGUE AFUA_2G15630)-RELATED"/>
    <property type="match status" value="1"/>
</dbReference>
<evidence type="ECO:0000313" key="8">
    <source>
        <dbReference type="Proteomes" id="UP000823918"/>
    </source>
</evidence>
<evidence type="ECO:0000313" key="7">
    <source>
        <dbReference type="EMBL" id="HJC71193.1"/>
    </source>
</evidence>
<dbReference type="GO" id="GO:0003824">
    <property type="term" value="F:catalytic activity"/>
    <property type="evidence" value="ECO:0007669"/>
    <property type="project" value="InterPro"/>
</dbReference>
<comment type="caution">
    <text evidence="7">The sequence shown here is derived from an EMBL/GenBank/DDBJ whole genome shotgun (WGS) entry which is preliminary data.</text>
</comment>
<gene>
    <name evidence="7" type="ORF">H9698_00140</name>
</gene>
<dbReference type="SFLD" id="SFLDG01099">
    <property type="entry name" value="Uncharacterised_Radical_SAM_Su"/>
    <property type="match status" value="1"/>
</dbReference>
<feature type="binding site" evidence="5">
    <location>
        <position position="61"/>
    </location>
    <ligand>
        <name>[4Fe-4S] cluster</name>
        <dbReference type="ChEBI" id="CHEBI:49883"/>
        <note>4Fe-4S-S-AdoMet</note>
    </ligand>
</feature>
<evidence type="ECO:0000256" key="3">
    <source>
        <dbReference type="ARBA" id="ARBA00023004"/>
    </source>
</evidence>
<organism evidence="7 8">
    <name type="scientific">Candidatus Ruthenibacterium merdavium</name>
    <dbReference type="NCBI Taxonomy" id="2838752"/>
    <lineage>
        <taxon>Bacteria</taxon>
        <taxon>Bacillati</taxon>
        <taxon>Bacillota</taxon>
        <taxon>Clostridia</taxon>
        <taxon>Eubacteriales</taxon>
        <taxon>Oscillospiraceae</taxon>
        <taxon>Ruthenibacterium</taxon>
    </lineage>
</organism>
<dbReference type="Gene3D" id="3.20.20.70">
    <property type="entry name" value="Aldolase class I"/>
    <property type="match status" value="1"/>
</dbReference>
<dbReference type="Pfam" id="PF04055">
    <property type="entry name" value="Radical_SAM"/>
    <property type="match status" value="1"/>
</dbReference>
<feature type="domain" description="Radical SAM core" evidence="6">
    <location>
        <begin position="56"/>
        <end position="154"/>
    </location>
</feature>
<proteinExistence type="predicted"/>
<feature type="binding site" evidence="5">
    <location>
        <position position="65"/>
    </location>
    <ligand>
        <name>[4Fe-4S] cluster</name>
        <dbReference type="ChEBI" id="CHEBI:49883"/>
        <note>4Fe-4S-S-AdoMet</note>
    </ligand>
</feature>
<comment type="cofactor">
    <cofactor evidence="5">
        <name>[4Fe-4S] cluster</name>
        <dbReference type="ChEBI" id="CHEBI:49883"/>
    </cofactor>
    <text evidence="5">Binds 1 [4Fe-4S] cluster. The cluster is coordinated with 3 cysteines and an exchangeable S-adenosyl-L-methionine.</text>
</comment>
<evidence type="ECO:0000256" key="4">
    <source>
        <dbReference type="ARBA" id="ARBA00023014"/>
    </source>
</evidence>
<evidence type="ECO:0000256" key="1">
    <source>
        <dbReference type="ARBA" id="ARBA00022691"/>
    </source>
</evidence>
<dbReference type="Proteomes" id="UP000823918">
    <property type="component" value="Unassembled WGS sequence"/>
</dbReference>
<protein>
    <submittedName>
        <fullName evidence="7">Radical SAM protein</fullName>
    </submittedName>
</protein>
<keyword evidence="1 5" id="KW-0949">S-adenosyl-L-methionine</keyword>
<keyword evidence="4 5" id="KW-0411">Iron-sulfur</keyword>
<dbReference type="GO" id="GO:0046872">
    <property type="term" value="F:metal ion binding"/>
    <property type="evidence" value="ECO:0007669"/>
    <property type="project" value="UniProtKB-KW"/>
</dbReference>
<dbReference type="AlphaFoldDB" id="A0A9D2Q1F9"/>
<evidence type="ECO:0000259" key="6">
    <source>
        <dbReference type="Pfam" id="PF04055"/>
    </source>
</evidence>
<evidence type="ECO:0000256" key="2">
    <source>
        <dbReference type="ARBA" id="ARBA00022723"/>
    </source>
</evidence>
<accession>A0A9D2Q1F9</accession>
<dbReference type="SFLD" id="SFLDS00029">
    <property type="entry name" value="Radical_SAM"/>
    <property type="match status" value="1"/>
</dbReference>
<dbReference type="InterPro" id="IPR007197">
    <property type="entry name" value="rSAM"/>
</dbReference>
<dbReference type="InterPro" id="IPR040085">
    <property type="entry name" value="MJ0674-like"/>
</dbReference>
<dbReference type="SUPFAM" id="SSF102114">
    <property type="entry name" value="Radical SAM enzymes"/>
    <property type="match status" value="1"/>
</dbReference>
<dbReference type="CDD" id="cd01335">
    <property type="entry name" value="Radical_SAM"/>
    <property type="match status" value="1"/>
</dbReference>
<dbReference type="PANTHER" id="PTHR43075">
    <property type="entry name" value="FORMATE LYASE ACTIVATING ENZYME, PUTATIVE (AFU_ORTHOLOGUE AFUA_2G15630)-RELATED"/>
    <property type="match status" value="1"/>
</dbReference>
<evidence type="ECO:0000256" key="5">
    <source>
        <dbReference type="PIRSR" id="PIRSR004869-50"/>
    </source>
</evidence>
<name>A0A9D2Q1F9_9FIRM</name>
<dbReference type="GO" id="GO:0051536">
    <property type="term" value="F:iron-sulfur cluster binding"/>
    <property type="evidence" value="ECO:0007669"/>
    <property type="project" value="UniProtKB-KW"/>
</dbReference>
<keyword evidence="2 5" id="KW-0479">Metal-binding</keyword>
<dbReference type="InterPro" id="IPR016431">
    <property type="entry name" value="Pyrv-formate_lyase-activ_prd"/>
</dbReference>
<dbReference type="InterPro" id="IPR058240">
    <property type="entry name" value="rSAM_sf"/>
</dbReference>
<keyword evidence="3 5" id="KW-0408">Iron</keyword>
<dbReference type="PIRSF" id="PIRSF004869">
    <property type="entry name" value="PflX_prd"/>
    <property type="match status" value="1"/>
</dbReference>
<reference evidence="7" key="1">
    <citation type="journal article" date="2021" name="PeerJ">
        <title>Extensive microbial diversity within the chicken gut microbiome revealed by metagenomics and culture.</title>
        <authorList>
            <person name="Gilroy R."/>
            <person name="Ravi A."/>
            <person name="Getino M."/>
            <person name="Pursley I."/>
            <person name="Horton D.L."/>
            <person name="Alikhan N.F."/>
            <person name="Baker D."/>
            <person name="Gharbi K."/>
            <person name="Hall N."/>
            <person name="Watson M."/>
            <person name="Adriaenssens E.M."/>
            <person name="Foster-Nyarko E."/>
            <person name="Jarju S."/>
            <person name="Secka A."/>
            <person name="Antonio M."/>
            <person name="Oren A."/>
            <person name="Chaudhuri R.R."/>
            <person name="La Ragione R."/>
            <person name="Hildebrand F."/>
            <person name="Pallen M.J."/>
        </authorList>
    </citation>
    <scope>NUCLEOTIDE SEQUENCE</scope>
    <source>
        <strain evidence="7">5933</strain>
    </source>
</reference>